<name>A0A2P2N823_RHIMU</name>
<reference evidence="1" key="1">
    <citation type="submission" date="2018-02" db="EMBL/GenBank/DDBJ databases">
        <title>Rhizophora mucronata_Transcriptome.</title>
        <authorList>
            <person name="Meera S.P."/>
            <person name="Sreeshan A."/>
            <person name="Augustine A."/>
        </authorList>
    </citation>
    <scope>NUCLEOTIDE SEQUENCE</scope>
    <source>
        <tissue evidence="1">Leaf</tissue>
    </source>
</reference>
<protein>
    <submittedName>
        <fullName evidence="1">Uncharacterized protein</fullName>
    </submittedName>
</protein>
<accession>A0A2P2N823</accession>
<sequence>MGIPSKHSSPNSKILAIRDHFKKTFSFQNAPALCIHVNKASDDKGIIIKSSFYDVPMNLFPTLKKTHCCTQPKNTAQCVLTGLLPLKLHFPKQCKGFFFTAIFTIPRYKT</sequence>
<dbReference type="AlphaFoldDB" id="A0A2P2N823"/>
<proteinExistence type="predicted"/>
<organism evidence="1">
    <name type="scientific">Rhizophora mucronata</name>
    <name type="common">Asiatic mangrove</name>
    <dbReference type="NCBI Taxonomy" id="61149"/>
    <lineage>
        <taxon>Eukaryota</taxon>
        <taxon>Viridiplantae</taxon>
        <taxon>Streptophyta</taxon>
        <taxon>Embryophyta</taxon>
        <taxon>Tracheophyta</taxon>
        <taxon>Spermatophyta</taxon>
        <taxon>Magnoliopsida</taxon>
        <taxon>eudicotyledons</taxon>
        <taxon>Gunneridae</taxon>
        <taxon>Pentapetalae</taxon>
        <taxon>rosids</taxon>
        <taxon>fabids</taxon>
        <taxon>Malpighiales</taxon>
        <taxon>Rhizophoraceae</taxon>
        <taxon>Rhizophora</taxon>
    </lineage>
</organism>
<dbReference type="EMBL" id="GGEC01058155">
    <property type="protein sequence ID" value="MBX38639.1"/>
    <property type="molecule type" value="Transcribed_RNA"/>
</dbReference>
<evidence type="ECO:0000313" key="1">
    <source>
        <dbReference type="EMBL" id="MBX38639.1"/>
    </source>
</evidence>